<protein>
    <submittedName>
        <fullName evidence="1">Uncharacterized protein</fullName>
    </submittedName>
</protein>
<dbReference type="RefSeq" id="WP_200352470.1">
    <property type="nucleotide sequence ID" value="NZ_BAABHZ010000001.1"/>
</dbReference>
<reference evidence="1" key="1">
    <citation type="submission" date="2021-01" db="EMBL/GenBank/DDBJ databases">
        <title>Modified the classification status of verrucomicrobia.</title>
        <authorList>
            <person name="Feng X."/>
        </authorList>
    </citation>
    <scope>NUCLEOTIDE SEQUENCE</scope>
    <source>
        <strain evidence="1">JCM 18052</strain>
    </source>
</reference>
<proteinExistence type="predicted"/>
<dbReference type="EMBL" id="JAENIK010000012">
    <property type="protein sequence ID" value="MBK1817530.1"/>
    <property type="molecule type" value="Genomic_DNA"/>
</dbReference>
<name>A0A934R8Q6_9BACT</name>
<dbReference type="Proteomes" id="UP000600139">
    <property type="component" value="Unassembled WGS sequence"/>
</dbReference>
<sequence>MNTNGTDEDKTVLNVSLETKLHRRLEKFAQAEGLSLEAWSKRVLEEHAEGLKMFDGARRRGGLHVFKPPHVLPDPK</sequence>
<organism evidence="1 2">
    <name type="scientific">Luteolibacter yonseiensis</name>
    <dbReference type="NCBI Taxonomy" id="1144680"/>
    <lineage>
        <taxon>Bacteria</taxon>
        <taxon>Pseudomonadati</taxon>
        <taxon>Verrucomicrobiota</taxon>
        <taxon>Verrucomicrobiia</taxon>
        <taxon>Verrucomicrobiales</taxon>
        <taxon>Verrucomicrobiaceae</taxon>
        <taxon>Luteolibacter</taxon>
    </lineage>
</organism>
<dbReference type="GO" id="GO:0006355">
    <property type="term" value="P:regulation of DNA-templated transcription"/>
    <property type="evidence" value="ECO:0007669"/>
    <property type="project" value="InterPro"/>
</dbReference>
<dbReference type="AlphaFoldDB" id="A0A934R8Q6"/>
<evidence type="ECO:0000313" key="1">
    <source>
        <dbReference type="EMBL" id="MBK1817530.1"/>
    </source>
</evidence>
<accession>A0A934R8Q6</accession>
<dbReference type="InterPro" id="IPR010985">
    <property type="entry name" value="Ribbon_hlx_hlx"/>
</dbReference>
<dbReference type="SUPFAM" id="SSF47598">
    <property type="entry name" value="Ribbon-helix-helix"/>
    <property type="match status" value="1"/>
</dbReference>
<keyword evidence="2" id="KW-1185">Reference proteome</keyword>
<evidence type="ECO:0000313" key="2">
    <source>
        <dbReference type="Proteomes" id="UP000600139"/>
    </source>
</evidence>
<gene>
    <name evidence="1" type="ORF">JIN84_18055</name>
</gene>
<comment type="caution">
    <text evidence="1">The sequence shown here is derived from an EMBL/GenBank/DDBJ whole genome shotgun (WGS) entry which is preliminary data.</text>
</comment>